<organism evidence="4 5">
    <name type="scientific">Phormidium nigroviride PCC 7112</name>
    <dbReference type="NCBI Taxonomy" id="179408"/>
    <lineage>
        <taxon>Bacteria</taxon>
        <taxon>Bacillati</taxon>
        <taxon>Cyanobacteriota</taxon>
        <taxon>Cyanophyceae</taxon>
        <taxon>Oscillatoriophycideae</taxon>
        <taxon>Oscillatoriales</taxon>
        <taxon>Oscillatoriaceae</taxon>
        <taxon>Phormidium</taxon>
    </lineage>
</organism>
<dbReference type="STRING" id="179408.Osc7112_3714"/>
<evidence type="ECO:0000256" key="1">
    <source>
        <dbReference type="ARBA" id="ARBA00022801"/>
    </source>
</evidence>
<dbReference type="HOGENOM" id="CLU_133108_0_0_3"/>
<reference evidence="4 5" key="1">
    <citation type="submission" date="2012-05" db="EMBL/GenBank/DDBJ databases">
        <title>Finished chromosome of genome of Oscillatoria sp. PCC 7112.</title>
        <authorList>
            <consortium name="US DOE Joint Genome Institute"/>
            <person name="Gugger M."/>
            <person name="Coursin T."/>
            <person name="Rippka R."/>
            <person name="Tandeau De Marsac N."/>
            <person name="Huntemann M."/>
            <person name="Wei C.-L."/>
            <person name="Han J."/>
            <person name="Detter J.C."/>
            <person name="Han C."/>
            <person name="Tapia R."/>
            <person name="Davenport K."/>
            <person name="Daligault H."/>
            <person name="Erkkila T."/>
            <person name="Gu W."/>
            <person name="Munk A.C.C."/>
            <person name="Teshima H."/>
            <person name="Xu Y."/>
            <person name="Chain P."/>
            <person name="Chen A."/>
            <person name="Krypides N."/>
            <person name="Mavromatis K."/>
            <person name="Markowitz V."/>
            <person name="Szeto E."/>
            <person name="Ivanova N."/>
            <person name="Mikhailova N."/>
            <person name="Ovchinnikova G."/>
            <person name="Pagani I."/>
            <person name="Pati A."/>
            <person name="Goodwin L."/>
            <person name="Peters L."/>
            <person name="Pitluck S."/>
            <person name="Woyke T."/>
            <person name="Kerfeld C."/>
        </authorList>
    </citation>
    <scope>NUCLEOTIDE SEQUENCE [LARGE SCALE GENOMIC DNA]</scope>
    <source>
        <strain evidence="4 5">PCC 7112</strain>
    </source>
</reference>
<dbReference type="RefSeq" id="WP_015177319.1">
    <property type="nucleotide sequence ID" value="NC_019729.1"/>
</dbReference>
<dbReference type="GO" id="GO:0005975">
    <property type="term" value="P:carbohydrate metabolic process"/>
    <property type="evidence" value="ECO:0007669"/>
    <property type="project" value="InterPro"/>
</dbReference>
<dbReference type="GO" id="GO:0004553">
    <property type="term" value="F:hydrolase activity, hydrolyzing O-glycosyl compounds"/>
    <property type="evidence" value="ECO:0007669"/>
    <property type="project" value="InterPro"/>
</dbReference>
<keyword evidence="2" id="KW-0326">Glycosidase</keyword>
<dbReference type="EMBL" id="CP003614">
    <property type="protein sequence ID" value="AFZ08062.1"/>
    <property type="molecule type" value="Genomic_DNA"/>
</dbReference>
<sequence length="120" mass="13552">MIVTEDRARELALDWVEAWNTHNLDRIMSHYAEDVILISPVAAQLLNEPSGTVTGKEALRNYFKKGLEVYPDLKFELLDVMWGVSSVVLYYINQKGTKTGEFMEVSSTGKVTKVVAHYNG</sequence>
<protein>
    <recommendedName>
        <fullName evidence="3">SnoaL-like domain-containing protein</fullName>
    </recommendedName>
</protein>
<evidence type="ECO:0000259" key="3">
    <source>
        <dbReference type="Pfam" id="PF12680"/>
    </source>
</evidence>
<dbReference type="InterPro" id="IPR018087">
    <property type="entry name" value="Glyco_hydro_5_CS"/>
</dbReference>
<keyword evidence="5" id="KW-1185">Reference proteome</keyword>
<keyword evidence="1" id="KW-0378">Hydrolase</keyword>
<dbReference type="Proteomes" id="UP000010478">
    <property type="component" value="Chromosome"/>
</dbReference>
<dbReference type="KEGG" id="oni:Osc7112_3714"/>
<dbReference type="eggNOG" id="COG4319">
    <property type="taxonomic scope" value="Bacteria"/>
</dbReference>
<evidence type="ECO:0000313" key="5">
    <source>
        <dbReference type="Proteomes" id="UP000010478"/>
    </source>
</evidence>
<proteinExistence type="predicted"/>
<dbReference type="PROSITE" id="PS00659">
    <property type="entry name" value="GLYCOSYL_HYDROL_F5"/>
    <property type="match status" value="1"/>
</dbReference>
<evidence type="ECO:0000313" key="4">
    <source>
        <dbReference type="EMBL" id="AFZ08062.1"/>
    </source>
</evidence>
<dbReference type="InterPro" id="IPR037401">
    <property type="entry name" value="SnoaL-like"/>
</dbReference>
<accession>K9VKQ4</accession>
<evidence type="ECO:0000256" key="2">
    <source>
        <dbReference type="ARBA" id="ARBA00023295"/>
    </source>
</evidence>
<name>K9VKQ4_9CYAN</name>
<dbReference type="Gene3D" id="3.10.450.50">
    <property type="match status" value="1"/>
</dbReference>
<dbReference type="Pfam" id="PF12680">
    <property type="entry name" value="SnoaL_2"/>
    <property type="match status" value="1"/>
</dbReference>
<dbReference type="SUPFAM" id="SSF54427">
    <property type="entry name" value="NTF2-like"/>
    <property type="match status" value="1"/>
</dbReference>
<feature type="domain" description="SnoaL-like" evidence="3">
    <location>
        <begin position="14"/>
        <end position="96"/>
    </location>
</feature>
<dbReference type="AlphaFoldDB" id="K9VKQ4"/>
<gene>
    <name evidence="4" type="ORF">Osc7112_3714</name>
</gene>
<dbReference type="InterPro" id="IPR032710">
    <property type="entry name" value="NTF2-like_dom_sf"/>
</dbReference>